<keyword evidence="4" id="KW-1185">Reference proteome</keyword>
<dbReference type="PROSITE" id="PS51677">
    <property type="entry name" value="NODB"/>
    <property type="match status" value="1"/>
</dbReference>
<keyword evidence="1" id="KW-0812">Transmembrane</keyword>
<dbReference type="KEGG" id="fki:FK004_05350"/>
<gene>
    <name evidence="3" type="ORF">FK004_05350</name>
</gene>
<name>A0A2S1LM01_9FLAO</name>
<dbReference type="RefSeq" id="WP_108736333.1">
    <property type="nucleotide sequence ID" value="NZ_CP020919.1"/>
</dbReference>
<dbReference type="GO" id="GO:0005975">
    <property type="term" value="P:carbohydrate metabolic process"/>
    <property type="evidence" value="ECO:0007669"/>
    <property type="project" value="InterPro"/>
</dbReference>
<feature type="domain" description="NodB homology" evidence="2">
    <location>
        <begin position="68"/>
        <end position="245"/>
    </location>
</feature>
<dbReference type="Gene3D" id="3.20.20.370">
    <property type="entry name" value="Glycoside hydrolase/deacetylase"/>
    <property type="match status" value="1"/>
</dbReference>
<feature type="transmembrane region" description="Helical" evidence="1">
    <location>
        <begin position="31"/>
        <end position="54"/>
    </location>
</feature>
<accession>A0A2S1LM01</accession>
<evidence type="ECO:0000259" key="2">
    <source>
        <dbReference type="PROSITE" id="PS51677"/>
    </source>
</evidence>
<dbReference type="Pfam" id="PF01522">
    <property type="entry name" value="Polysacc_deac_1"/>
    <property type="match status" value="1"/>
</dbReference>
<dbReference type="Proteomes" id="UP000244677">
    <property type="component" value="Chromosome"/>
</dbReference>
<evidence type="ECO:0000313" key="4">
    <source>
        <dbReference type="Proteomes" id="UP000244677"/>
    </source>
</evidence>
<evidence type="ECO:0000256" key="1">
    <source>
        <dbReference type="SAM" id="Phobius"/>
    </source>
</evidence>
<reference evidence="3 4" key="1">
    <citation type="submission" date="2017-04" db="EMBL/GenBank/DDBJ databases">
        <title>Complete genome sequence of Flavobacterium kingsejong AJ004.</title>
        <authorList>
            <person name="Lee P.C."/>
        </authorList>
    </citation>
    <scope>NUCLEOTIDE SEQUENCE [LARGE SCALE GENOMIC DNA]</scope>
    <source>
        <strain evidence="3 4">AJ004</strain>
    </source>
</reference>
<dbReference type="AlphaFoldDB" id="A0A2S1LM01"/>
<organism evidence="3 4">
    <name type="scientific">Flavobacterium kingsejongi</name>
    <dbReference type="NCBI Taxonomy" id="1678728"/>
    <lineage>
        <taxon>Bacteria</taxon>
        <taxon>Pseudomonadati</taxon>
        <taxon>Bacteroidota</taxon>
        <taxon>Flavobacteriia</taxon>
        <taxon>Flavobacteriales</taxon>
        <taxon>Flavobacteriaceae</taxon>
        <taxon>Flavobacterium</taxon>
    </lineage>
</organism>
<sequence length="258" mass="29365">MLTHKSNTFFLGTVLLLLFILNFYTDVAWGYFLVVGLFWLVIAVMGSGLIRMNYHVKAYCENRKAAGKKVAITFDDGPTPMTPLILDILKKHQVDATFFCIGSQIEKYPEIFQRILDEGHIVGNHSYTHANTIGLFSVAEMVSEIQRTDVIIQKFSGRKVRYYRPPFGVTNPNLAKALQVTPHDVIGWNIRSFDTKIKTADKIMKRIERQLAPGSVILLHDTSLKTVAVLEQLLVFLWENEYEAVTVEQLLNLPAYEN</sequence>
<protein>
    <submittedName>
        <fullName evidence="3">Polysaccharide deacetylase</fullName>
    </submittedName>
</protein>
<dbReference type="OrthoDB" id="9812065at2"/>
<dbReference type="SUPFAM" id="SSF88713">
    <property type="entry name" value="Glycoside hydrolase/deacetylase"/>
    <property type="match status" value="1"/>
</dbReference>
<dbReference type="InterPro" id="IPR011330">
    <property type="entry name" value="Glyco_hydro/deAcase_b/a-brl"/>
</dbReference>
<evidence type="ECO:0000313" key="3">
    <source>
        <dbReference type="EMBL" id="AWG24698.1"/>
    </source>
</evidence>
<dbReference type="InterPro" id="IPR002509">
    <property type="entry name" value="NODB_dom"/>
</dbReference>
<keyword evidence="1" id="KW-1133">Transmembrane helix</keyword>
<keyword evidence="1" id="KW-0472">Membrane</keyword>
<dbReference type="CDD" id="cd10917">
    <property type="entry name" value="CE4_NodB_like_6s_7s"/>
    <property type="match status" value="1"/>
</dbReference>
<proteinExistence type="predicted"/>
<dbReference type="PANTHER" id="PTHR10587">
    <property type="entry name" value="GLYCOSYL TRANSFERASE-RELATED"/>
    <property type="match status" value="1"/>
</dbReference>
<dbReference type="EMBL" id="CP020919">
    <property type="protein sequence ID" value="AWG24698.1"/>
    <property type="molecule type" value="Genomic_DNA"/>
</dbReference>
<dbReference type="GO" id="GO:0016810">
    <property type="term" value="F:hydrolase activity, acting on carbon-nitrogen (but not peptide) bonds"/>
    <property type="evidence" value="ECO:0007669"/>
    <property type="project" value="InterPro"/>
</dbReference>
<feature type="transmembrane region" description="Helical" evidence="1">
    <location>
        <begin position="7"/>
        <end position="25"/>
    </location>
</feature>
<dbReference type="InterPro" id="IPR050248">
    <property type="entry name" value="Polysacc_deacetylase_ArnD"/>
</dbReference>